<reference evidence="2" key="1">
    <citation type="submission" date="2024-04" db="EMBL/GenBank/DDBJ databases">
        <authorList>
            <consortium name="Molecular Ecology Group"/>
        </authorList>
    </citation>
    <scope>NUCLEOTIDE SEQUENCE</scope>
</reference>
<dbReference type="Pfam" id="PF05380">
    <property type="entry name" value="Peptidase_A17"/>
    <property type="match status" value="1"/>
</dbReference>
<dbReference type="AlphaFoldDB" id="A0AAV2MXL0"/>
<dbReference type="Proteomes" id="UP001497644">
    <property type="component" value="Unassembled WGS sequence"/>
</dbReference>
<evidence type="ECO:0000313" key="2">
    <source>
        <dbReference type="EMBL" id="CAL1671962.1"/>
    </source>
</evidence>
<dbReference type="CDD" id="cd01644">
    <property type="entry name" value="RT_pepA17"/>
    <property type="match status" value="1"/>
</dbReference>
<feature type="region of interest" description="Disordered" evidence="1">
    <location>
        <begin position="437"/>
        <end position="468"/>
    </location>
</feature>
<protein>
    <submittedName>
        <fullName evidence="2">Uncharacterized protein</fullName>
    </submittedName>
</protein>
<dbReference type="InterPro" id="IPR043502">
    <property type="entry name" value="DNA/RNA_pol_sf"/>
</dbReference>
<dbReference type="InterPro" id="IPR008042">
    <property type="entry name" value="Retrotrans_Pao"/>
</dbReference>
<proteinExistence type="predicted"/>
<gene>
    <name evidence="2" type="ORF">LPLAT_LOCUS5375</name>
</gene>
<name>A0AAV2MXL0_9HYME</name>
<dbReference type="PANTHER" id="PTHR47331">
    <property type="entry name" value="PHD-TYPE DOMAIN-CONTAINING PROTEIN"/>
    <property type="match status" value="1"/>
</dbReference>
<evidence type="ECO:0000313" key="3">
    <source>
        <dbReference type="Proteomes" id="UP001497644"/>
    </source>
</evidence>
<dbReference type="GO" id="GO:0071897">
    <property type="term" value="P:DNA biosynthetic process"/>
    <property type="evidence" value="ECO:0007669"/>
    <property type="project" value="UniProtKB-ARBA"/>
</dbReference>
<dbReference type="EMBL" id="CAXIPU020000435">
    <property type="protein sequence ID" value="CAL1671962.1"/>
    <property type="molecule type" value="Genomic_DNA"/>
</dbReference>
<organism evidence="2 3">
    <name type="scientific">Lasius platythorax</name>
    <dbReference type="NCBI Taxonomy" id="488582"/>
    <lineage>
        <taxon>Eukaryota</taxon>
        <taxon>Metazoa</taxon>
        <taxon>Ecdysozoa</taxon>
        <taxon>Arthropoda</taxon>
        <taxon>Hexapoda</taxon>
        <taxon>Insecta</taxon>
        <taxon>Pterygota</taxon>
        <taxon>Neoptera</taxon>
        <taxon>Endopterygota</taxon>
        <taxon>Hymenoptera</taxon>
        <taxon>Apocrita</taxon>
        <taxon>Aculeata</taxon>
        <taxon>Formicoidea</taxon>
        <taxon>Formicidae</taxon>
        <taxon>Formicinae</taxon>
        <taxon>Lasius</taxon>
        <taxon>Lasius</taxon>
    </lineage>
</organism>
<keyword evidence="3" id="KW-1185">Reference proteome</keyword>
<sequence>MEKITEHGCPRIGYYLPHHPVLKEDNLTTKLRVVFDASLKTSTGISLNDTLMIGPTIQEDLWNIILRFRIWSYVMSADAEKMYRQVCVDDSQTHYQRILWRTNPHEEIETFELKTVTYGTASASYLATRALEETAKAEKTNFPLGAASILSDFYVDDLLTGDNNLDKAIKTRDEIIAALSKGGFKLRKWISNSSKLLQGLRSSETSESVLVLNKGEQHKTLGLHWHASLDLLQYDVTRTTSARSVTKISILANIARIFYPLGLLGPIIVTGRILLQRLWILKLDWDETVPLEIETRWRTYEAQLSLLNTLKILRRVVASSQTNVIELHGFCDASLDAYGAAIYIKSIDHKGHGEARLLCARSRVAPVKTITLPRMEFCAAHMLALLTHKVSQALNIKFDGIYHWTDSMIVLGWIKSDAKRWSIYVSNRVGQIQELTHPSSWRHTNTKENPADLTSRGMPPSQLIQSTL</sequence>
<dbReference type="SUPFAM" id="SSF56672">
    <property type="entry name" value="DNA/RNA polymerases"/>
    <property type="match status" value="1"/>
</dbReference>
<accession>A0AAV2MXL0</accession>
<evidence type="ECO:0000256" key="1">
    <source>
        <dbReference type="SAM" id="MobiDB-lite"/>
    </source>
</evidence>
<comment type="caution">
    <text evidence="2">The sequence shown here is derived from an EMBL/GenBank/DDBJ whole genome shotgun (WGS) entry which is preliminary data.</text>
</comment>